<evidence type="ECO:0000313" key="1">
    <source>
        <dbReference type="EMBL" id="JAH80168.1"/>
    </source>
</evidence>
<sequence length="16" mass="1980">MFYISFTCFTMLFILC</sequence>
<accession>A0A0E9VSE1</accession>
<name>A0A0E9VSE1_ANGAN</name>
<dbReference type="AlphaFoldDB" id="A0A0E9VSE1"/>
<dbReference type="EMBL" id="GBXM01028409">
    <property type="protein sequence ID" value="JAH80168.1"/>
    <property type="molecule type" value="Transcribed_RNA"/>
</dbReference>
<reference evidence="1" key="2">
    <citation type="journal article" date="2015" name="Fish Shellfish Immunol.">
        <title>Early steps in the European eel (Anguilla anguilla)-Vibrio vulnificus interaction in the gills: Role of the RtxA13 toxin.</title>
        <authorList>
            <person name="Callol A."/>
            <person name="Pajuelo D."/>
            <person name="Ebbesson L."/>
            <person name="Teles M."/>
            <person name="MacKenzie S."/>
            <person name="Amaro C."/>
        </authorList>
    </citation>
    <scope>NUCLEOTIDE SEQUENCE</scope>
</reference>
<reference evidence="1" key="1">
    <citation type="submission" date="2014-11" db="EMBL/GenBank/DDBJ databases">
        <authorList>
            <person name="Amaro Gonzalez C."/>
        </authorList>
    </citation>
    <scope>NUCLEOTIDE SEQUENCE</scope>
</reference>
<organism evidence="1">
    <name type="scientific">Anguilla anguilla</name>
    <name type="common">European freshwater eel</name>
    <name type="synonym">Muraena anguilla</name>
    <dbReference type="NCBI Taxonomy" id="7936"/>
    <lineage>
        <taxon>Eukaryota</taxon>
        <taxon>Metazoa</taxon>
        <taxon>Chordata</taxon>
        <taxon>Craniata</taxon>
        <taxon>Vertebrata</taxon>
        <taxon>Euteleostomi</taxon>
        <taxon>Actinopterygii</taxon>
        <taxon>Neopterygii</taxon>
        <taxon>Teleostei</taxon>
        <taxon>Anguilliformes</taxon>
        <taxon>Anguillidae</taxon>
        <taxon>Anguilla</taxon>
    </lineage>
</organism>
<proteinExistence type="predicted"/>
<protein>
    <submittedName>
        <fullName evidence="1">Uncharacterized protein</fullName>
    </submittedName>
</protein>